<reference evidence="2" key="1">
    <citation type="submission" date="2021-01" db="EMBL/GenBank/DDBJ databases">
        <title>Modified the classification status of verrucomicrobia.</title>
        <authorList>
            <person name="Feng X."/>
        </authorList>
    </citation>
    <scope>NUCLEOTIDE SEQUENCE</scope>
    <source>
        <strain evidence="2">KCTC 12986</strain>
    </source>
</reference>
<feature type="compositionally biased region" description="Basic and acidic residues" evidence="1">
    <location>
        <begin position="16"/>
        <end position="35"/>
    </location>
</feature>
<dbReference type="AlphaFoldDB" id="A0A934RPY8"/>
<dbReference type="Proteomes" id="UP000604083">
    <property type="component" value="Unassembled WGS sequence"/>
</dbReference>
<protein>
    <submittedName>
        <fullName evidence="2">Uncharacterized protein</fullName>
    </submittedName>
</protein>
<comment type="caution">
    <text evidence="2">The sequence shown here is derived from an EMBL/GenBank/DDBJ whole genome shotgun (WGS) entry which is preliminary data.</text>
</comment>
<evidence type="ECO:0000313" key="3">
    <source>
        <dbReference type="Proteomes" id="UP000604083"/>
    </source>
</evidence>
<accession>A0A934RPY8</accession>
<evidence type="ECO:0000256" key="1">
    <source>
        <dbReference type="SAM" id="MobiDB-lite"/>
    </source>
</evidence>
<evidence type="ECO:0000313" key="2">
    <source>
        <dbReference type="EMBL" id="MBK1835349.1"/>
    </source>
</evidence>
<gene>
    <name evidence="2" type="ORF">JIN78_14870</name>
</gene>
<proteinExistence type="predicted"/>
<dbReference type="RefSeq" id="WP_200392784.1">
    <property type="nucleotide sequence ID" value="NZ_JAENIO010000049.1"/>
</dbReference>
<feature type="region of interest" description="Disordered" evidence="1">
    <location>
        <begin position="1"/>
        <end position="50"/>
    </location>
</feature>
<organism evidence="2 3">
    <name type="scientific">Roseibacillus ishigakijimensis</name>
    <dbReference type="NCBI Taxonomy" id="454146"/>
    <lineage>
        <taxon>Bacteria</taxon>
        <taxon>Pseudomonadati</taxon>
        <taxon>Verrucomicrobiota</taxon>
        <taxon>Verrucomicrobiia</taxon>
        <taxon>Verrucomicrobiales</taxon>
        <taxon>Verrucomicrobiaceae</taxon>
        <taxon>Roseibacillus</taxon>
    </lineage>
</organism>
<keyword evidence="3" id="KW-1185">Reference proteome</keyword>
<name>A0A934RPY8_9BACT</name>
<dbReference type="EMBL" id="JAENIO010000049">
    <property type="protein sequence ID" value="MBK1835349.1"/>
    <property type="molecule type" value="Genomic_DNA"/>
</dbReference>
<sequence length="78" mass="8621">MPPVTQPPVVTAPEPRPTRVYREETGASDEKKEVADPLAPDPSKVGARSTIPRFEVPDNVQPKVSDGINQGQFLELRW</sequence>